<feature type="domain" description="SRCR" evidence="10">
    <location>
        <begin position="3"/>
        <end position="99"/>
    </location>
</feature>
<evidence type="ECO:0000256" key="9">
    <source>
        <dbReference type="PROSITE-ProRule" id="PRU00196"/>
    </source>
</evidence>
<reference evidence="11 12" key="1">
    <citation type="submission" date="2019-04" db="EMBL/GenBank/DDBJ databases">
        <authorList>
            <consortium name="Wellcome Sanger Institute Data Sharing"/>
        </authorList>
    </citation>
    <scope>NUCLEOTIDE SEQUENCE [LARGE SCALE GENOMIC DNA]</scope>
</reference>
<feature type="domain" description="SRCR" evidence="10">
    <location>
        <begin position="208"/>
        <end position="305"/>
    </location>
</feature>
<dbReference type="Ensembl" id="ENSSFOT00015027141.2">
    <property type="protein sequence ID" value="ENSSFOP00015026836.2"/>
    <property type="gene ID" value="ENSSFOG00015017243.2"/>
</dbReference>
<feature type="domain" description="SRCR" evidence="10">
    <location>
        <begin position="107"/>
        <end position="204"/>
    </location>
</feature>
<reference evidence="11" key="3">
    <citation type="submission" date="2025-09" db="UniProtKB">
        <authorList>
            <consortium name="Ensembl"/>
        </authorList>
    </citation>
    <scope>IDENTIFICATION</scope>
</reference>
<protein>
    <recommendedName>
        <fullName evidence="10">SRCR domain-containing protein</fullName>
    </recommendedName>
</protein>
<dbReference type="Proteomes" id="UP000694397">
    <property type="component" value="Chromosome 5"/>
</dbReference>
<dbReference type="SUPFAM" id="SSF56487">
    <property type="entry name" value="SRCR-like"/>
    <property type="match status" value="3"/>
</dbReference>
<comment type="subcellular location">
    <subcellularLocation>
        <location evidence="1">Membrane</location>
        <topology evidence="1">Single-pass membrane protein</topology>
    </subcellularLocation>
</comment>
<dbReference type="FunFam" id="3.10.250.10:FF:000016">
    <property type="entry name" value="Scavenger receptor cysteine-rich protein type 12"/>
    <property type="match status" value="1"/>
</dbReference>
<evidence type="ECO:0000313" key="12">
    <source>
        <dbReference type="Proteomes" id="UP000694397"/>
    </source>
</evidence>
<evidence type="ECO:0000313" key="11">
    <source>
        <dbReference type="Ensembl" id="ENSSFOP00015026836.2"/>
    </source>
</evidence>
<dbReference type="FunFam" id="3.10.250.10:FF:000031">
    <property type="entry name" value="RIKEN cDNA 5830411N06, isoform CRA_a"/>
    <property type="match status" value="1"/>
</dbReference>
<feature type="disulfide bond" evidence="9">
    <location>
        <begin position="68"/>
        <end position="78"/>
    </location>
</feature>
<organism evidence="11 12">
    <name type="scientific">Scleropages formosus</name>
    <name type="common">Asian bonytongue</name>
    <name type="synonym">Osteoglossum formosum</name>
    <dbReference type="NCBI Taxonomy" id="113540"/>
    <lineage>
        <taxon>Eukaryota</taxon>
        <taxon>Metazoa</taxon>
        <taxon>Chordata</taxon>
        <taxon>Craniata</taxon>
        <taxon>Vertebrata</taxon>
        <taxon>Euteleostomi</taxon>
        <taxon>Actinopterygii</taxon>
        <taxon>Neopterygii</taxon>
        <taxon>Teleostei</taxon>
        <taxon>Osteoglossocephala</taxon>
        <taxon>Osteoglossomorpha</taxon>
        <taxon>Osteoglossiformes</taxon>
        <taxon>Osteoglossidae</taxon>
        <taxon>Scleropages</taxon>
    </lineage>
</organism>
<dbReference type="Pfam" id="PF00530">
    <property type="entry name" value="SRCR"/>
    <property type="match status" value="3"/>
</dbReference>
<feature type="disulfide bond" evidence="9">
    <location>
        <begin position="175"/>
        <end position="185"/>
    </location>
</feature>
<keyword evidence="8" id="KW-0325">Glycoprotein</keyword>
<proteinExistence type="predicted"/>
<dbReference type="GO" id="GO:0016020">
    <property type="term" value="C:membrane"/>
    <property type="evidence" value="ECO:0007669"/>
    <property type="project" value="UniProtKB-SubCell"/>
</dbReference>
<keyword evidence="6" id="KW-0472">Membrane</keyword>
<keyword evidence="3" id="KW-0732">Signal</keyword>
<keyword evidence="2" id="KW-0812">Transmembrane</keyword>
<evidence type="ECO:0000256" key="5">
    <source>
        <dbReference type="ARBA" id="ARBA00022989"/>
    </source>
</evidence>
<dbReference type="InterPro" id="IPR001190">
    <property type="entry name" value="SRCR"/>
</dbReference>
<keyword evidence="12" id="KW-1185">Reference proteome</keyword>
<keyword evidence="4" id="KW-0677">Repeat</keyword>
<evidence type="ECO:0000256" key="1">
    <source>
        <dbReference type="ARBA" id="ARBA00004167"/>
    </source>
</evidence>
<evidence type="ECO:0000256" key="8">
    <source>
        <dbReference type="ARBA" id="ARBA00023180"/>
    </source>
</evidence>
<dbReference type="InterPro" id="IPR036772">
    <property type="entry name" value="SRCR-like_dom_sf"/>
</dbReference>
<dbReference type="OrthoDB" id="536948at2759"/>
<name>A0A8C9S1I2_SCLFO</name>
<reference evidence="11" key="2">
    <citation type="submission" date="2025-08" db="UniProtKB">
        <authorList>
            <consortium name="Ensembl"/>
        </authorList>
    </citation>
    <scope>IDENTIFICATION</scope>
</reference>
<keyword evidence="7 9" id="KW-1015">Disulfide bond</keyword>
<dbReference type="PANTHER" id="PTHR19331:SF468">
    <property type="entry name" value="SCAVENGER RECEPTOR CYSTEINE-RICH TYPE 1 PROTEIN M160"/>
    <property type="match status" value="1"/>
</dbReference>
<dbReference type="PROSITE" id="PS50287">
    <property type="entry name" value="SRCR_2"/>
    <property type="match status" value="3"/>
</dbReference>
<accession>A0A8C9S1I2</accession>
<evidence type="ECO:0000256" key="4">
    <source>
        <dbReference type="ARBA" id="ARBA00022737"/>
    </source>
</evidence>
<dbReference type="FunFam" id="3.10.250.10:FF:000009">
    <property type="entry name" value="WC1"/>
    <property type="match status" value="1"/>
</dbReference>
<dbReference type="PRINTS" id="PR00258">
    <property type="entry name" value="SPERACTRCPTR"/>
</dbReference>
<feature type="disulfide bond" evidence="9">
    <location>
        <begin position="274"/>
        <end position="284"/>
    </location>
</feature>
<evidence type="ECO:0000259" key="10">
    <source>
        <dbReference type="PROSITE" id="PS50287"/>
    </source>
</evidence>
<dbReference type="PANTHER" id="PTHR19331">
    <property type="entry name" value="SCAVENGER RECEPTOR DOMAIN-CONTAINING"/>
    <property type="match status" value="1"/>
</dbReference>
<keyword evidence="5" id="KW-1133">Transmembrane helix</keyword>
<dbReference type="SMART" id="SM00202">
    <property type="entry name" value="SR"/>
    <property type="match status" value="3"/>
</dbReference>
<evidence type="ECO:0000256" key="7">
    <source>
        <dbReference type="ARBA" id="ARBA00023157"/>
    </source>
</evidence>
<evidence type="ECO:0000256" key="2">
    <source>
        <dbReference type="ARBA" id="ARBA00022692"/>
    </source>
</evidence>
<dbReference type="Gene3D" id="3.10.250.10">
    <property type="entry name" value="SRCR-like domain"/>
    <property type="match status" value="3"/>
</dbReference>
<evidence type="ECO:0000256" key="3">
    <source>
        <dbReference type="ARBA" id="ARBA00022729"/>
    </source>
</evidence>
<sequence>REVRLVQGTHLCSGRVEIQHGITWHTVCDADFDLQDAEVVCRQLGCGIPAKVLGGSGSGPIWADVFECHGKETHLSQCAVSSWNRAVCSHGHDAGVICNGEDLDGTVRLSGESGCEGQLEVQYQHTWSKVLLDSWSIREASVACRQLGCGSAVRIYSSSLSGTGDTDVCLTGYQCSGTESHLVNCNAPDTVNCSSSPYVSIVCSSESLRLVGDEGGCAGRLEVFHQGSWGTVCDDSWDLNDAQVVCRQLQCGTALRFTSFGPGNGSIWLGKVGCVGNESSLWDCPSAQWRQHDCGHEKDVGVVCSGM</sequence>
<dbReference type="AlphaFoldDB" id="A0A8C9S1I2"/>
<dbReference type="PROSITE" id="PS00420">
    <property type="entry name" value="SRCR_1"/>
    <property type="match status" value="1"/>
</dbReference>
<evidence type="ECO:0000256" key="6">
    <source>
        <dbReference type="ARBA" id="ARBA00023136"/>
    </source>
</evidence>
<comment type="caution">
    <text evidence="9">Lacks conserved residue(s) required for the propagation of feature annotation.</text>
</comment>
<dbReference type="GeneTree" id="ENSGT00940000163299"/>